<comment type="caution">
    <text evidence="13">The sequence shown here is derived from an EMBL/GenBank/DDBJ whole genome shotgun (WGS) entry which is preliminary data.</text>
</comment>
<reference evidence="13" key="1">
    <citation type="journal article" date="2014" name="Int. J. Syst. Evol. Microbiol.">
        <title>Complete genome sequence of Corynebacterium casei LMG S-19264T (=DSM 44701T), isolated from a smear-ripened cheese.</title>
        <authorList>
            <consortium name="US DOE Joint Genome Institute (JGI-PGF)"/>
            <person name="Walter F."/>
            <person name="Albersmeier A."/>
            <person name="Kalinowski J."/>
            <person name="Ruckert C."/>
        </authorList>
    </citation>
    <scope>NUCLEOTIDE SEQUENCE</scope>
    <source>
        <strain evidence="13">CGMCC 1.14988</strain>
    </source>
</reference>
<keyword evidence="9" id="KW-0511">Multifunctional enzyme</keyword>
<keyword evidence="7 10" id="KW-0472">Membrane</keyword>
<dbReference type="AlphaFoldDB" id="A0A8J3AG16"/>
<dbReference type="Pfam" id="PF06750">
    <property type="entry name" value="A24_N_bact"/>
    <property type="match status" value="1"/>
</dbReference>
<name>A0A8J3AG16_9ACTN</name>
<dbReference type="GO" id="GO:0008168">
    <property type="term" value="F:methyltransferase activity"/>
    <property type="evidence" value="ECO:0007669"/>
    <property type="project" value="UniProtKB-KW"/>
</dbReference>
<evidence type="ECO:0000256" key="4">
    <source>
        <dbReference type="ARBA" id="ARBA00022519"/>
    </source>
</evidence>
<feature type="transmembrane region" description="Helical" evidence="10">
    <location>
        <begin position="239"/>
        <end position="261"/>
    </location>
</feature>
<comment type="similarity">
    <text evidence="2 8">Belongs to the peptidase A24 family.</text>
</comment>
<evidence type="ECO:0000256" key="3">
    <source>
        <dbReference type="ARBA" id="ARBA00022475"/>
    </source>
</evidence>
<feature type="transmembrane region" description="Helical" evidence="10">
    <location>
        <begin position="129"/>
        <end position="147"/>
    </location>
</feature>
<keyword evidence="4" id="KW-0997">Cell inner membrane</keyword>
<organism evidence="13 14">
    <name type="scientific">Egicoccus halophilus</name>
    <dbReference type="NCBI Taxonomy" id="1670830"/>
    <lineage>
        <taxon>Bacteria</taxon>
        <taxon>Bacillati</taxon>
        <taxon>Actinomycetota</taxon>
        <taxon>Nitriliruptoria</taxon>
        <taxon>Egicoccales</taxon>
        <taxon>Egicoccaceae</taxon>
        <taxon>Egicoccus</taxon>
    </lineage>
</organism>
<evidence type="ECO:0000259" key="11">
    <source>
        <dbReference type="Pfam" id="PF01478"/>
    </source>
</evidence>
<dbReference type="InterPro" id="IPR014032">
    <property type="entry name" value="Peptidase_A24A_bac"/>
</dbReference>
<sequence>MEAVVVVGLAGLLGLALGSFATVAIHRWPRGAAVTEPKRSACPTCGAMVAPRDNVPVLSFLLLRGRCRACGAGISPRYAVVELTTALLFAAVTWVWGWHPLLPALLVFVWALVVATAIDLEHRIIPNRLTYRLPFVLLPLVVLAAALDGDWAALRGGVIWALVVPAVMFTFAELFRLVRGQAGMGMGDVKLAVSIGLVVGNLGGVHLVAFAYATIGAAVVVVVGLLVSGRARLASRVPFGPYLAAGSLVVVLAPDASATAVRTVLGV</sequence>
<dbReference type="InterPro" id="IPR050882">
    <property type="entry name" value="Prepilin_peptidase/N-MTase"/>
</dbReference>
<comment type="subcellular location">
    <subcellularLocation>
        <location evidence="1">Cell inner membrane</location>
        <topology evidence="1">Multi-pass membrane protein</topology>
    </subcellularLocation>
    <subcellularLocation>
        <location evidence="9">Cell membrane</location>
        <topology evidence="9">Multi-pass membrane protein</topology>
    </subcellularLocation>
</comment>
<keyword evidence="5 9" id="KW-0812">Transmembrane</keyword>
<keyword evidence="9" id="KW-0808">Transferase</keyword>
<dbReference type="RefSeq" id="WP_165404007.1">
    <property type="nucleotide sequence ID" value="NZ_BMHA01000008.1"/>
</dbReference>
<dbReference type="GO" id="GO:0032259">
    <property type="term" value="P:methylation"/>
    <property type="evidence" value="ECO:0007669"/>
    <property type="project" value="UniProtKB-KW"/>
</dbReference>
<comment type="catalytic activity">
    <reaction evidence="9">
        <text>Typically cleaves a -Gly-|-Phe- bond to release an N-terminal, basic peptide of 5-8 residues from type IV prepilin, and then N-methylates the new N-terminal amino group, the methyl donor being S-adenosyl-L-methionine.</text>
        <dbReference type="EC" id="3.4.23.43"/>
    </reaction>
</comment>
<evidence type="ECO:0000256" key="8">
    <source>
        <dbReference type="RuleBase" id="RU003793"/>
    </source>
</evidence>
<feature type="transmembrane region" description="Helical" evidence="10">
    <location>
        <begin position="153"/>
        <end position="175"/>
    </location>
</feature>
<keyword evidence="9" id="KW-0645">Protease</keyword>
<dbReference type="EC" id="3.4.23.43" evidence="9"/>
<keyword evidence="9" id="KW-0378">Hydrolase</keyword>
<feature type="transmembrane region" description="Helical" evidence="10">
    <location>
        <begin position="102"/>
        <end position="120"/>
    </location>
</feature>
<dbReference type="EMBL" id="BMHA01000008">
    <property type="protein sequence ID" value="GGI07359.1"/>
    <property type="molecule type" value="Genomic_DNA"/>
</dbReference>
<evidence type="ECO:0000259" key="12">
    <source>
        <dbReference type="Pfam" id="PF06750"/>
    </source>
</evidence>
<feature type="transmembrane region" description="Helical" evidence="10">
    <location>
        <begin position="187"/>
        <end position="203"/>
    </location>
</feature>
<evidence type="ECO:0000313" key="13">
    <source>
        <dbReference type="EMBL" id="GGI07359.1"/>
    </source>
</evidence>
<evidence type="ECO:0000256" key="5">
    <source>
        <dbReference type="ARBA" id="ARBA00022692"/>
    </source>
</evidence>
<dbReference type="InterPro" id="IPR010627">
    <property type="entry name" value="Prepilin_pept_A24_N"/>
</dbReference>
<feature type="domain" description="Prepilin peptidase A24 N-terminal" evidence="12">
    <location>
        <begin position="12"/>
        <end position="95"/>
    </location>
</feature>
<dbReference type="PANTHER" id="PTHR30487:SF0">
    <property type="entry name" value="PREPILIN LEADER PEPTIDASE_N-METHYLTRANSFERASE-RELATED"/>
    <property type="match status" value="1"/>
</dbReference>
<dbReference type="InterPro" id="IPR000045">
    <property type="entry name" value="Prepilin_IV_endopep_pep"/>
</dbReference>
<proteinExistence type="inferred from homology"/>
<evidence type="ECO:0000313" key="14">
    <source>
        <dbReference type="Proteomes" id="UP000650511"/>
    </source>
</evidence>
<dbReference type="PRINTS" id="PR00864">
    <property type="entry name" value="PREPILNPTASE"/>
</dbReference>
<protein>
    <recommendedName>
        <fullName evidence="9">Prepilin leader peptidase/N-methyltransferase</fullName>
        <ecNumber evidence="9">2.1.1.-</ecNumber>
        <ecNumber evidence="9">3.4.23.43</ecNumber>
    </recommendedName>
</protein>
<evidence type="ECO:0000256" key="9">
    <source>
        <dbReference type="RuleBase" id="RU003794"/>
    </source>
</evidence>
<keyword evidence="3" id="KW-1003">Cell membrane</keyword>
<evidence type="ECO:0000256" key="2">
    <source>
        <dbReference type="ARBA" id="ARBA00005801"/>
    </source>
</evidence>
<gene>
    <name evidence="13" type="primary">pilD</name>
    <name evidence="13" type="ORF">GCM10011354_23690</name>
</gene>
<keyword evidence="9" id="KW-0489">Methyltransferase</keyword>
<reference evidence="13" key="2">
    <citation type="submission" date="2020-09" db="EMBL/GenBank/DDBJ databases">
        <authorList>
            <person name="Sun Q."/>
            <person name="Zhou Y."/>
        </authorList>
    </citation>
    <scope>NUCLEOTIDE SEQUENCE</scope>
    <source>
        <strain evidence="13">CGMCC 1.14988</strain>
    </source>
</reference>
<dbReference type="GO" id="GO:0006465">
    <property type="term" value="P:signal peptide processing"/>
    <property type="evidence" value="ECO:0007669"/>
    <property type="project" value="TreeGrafter"/>
</dbReference>
<dbReference type="EC" id="2.1.1.-" evidence="9"/>
<feature type="domain" description="Prepilin type IV endopeptidase peptidase" evidence="11">
    <location>
        <begin position="106"/>
        <end position="219"/>
    </location>
</feature>
<feature type="transmembrane region" description="Helical" evidence="10">
    <location>
        <begin position="6"/>
        <end position="25"/>
    </location>
</feature>
<evidence type="ECO:0000256" key="1">
    <source>
        <dbReference type="ARBA" id="ARBA00004429"/>
    </source>
</evidence>
<dbReference type="Gene3D" id="1.20.120.1220">
    <property type="match status" value="1"/>
</dbReference>
<accession>A0A8J3AG16</accession>
<dbReference type="PANTHER" id="PTHR30487">
    <property type="entry name" value="TYPE 4 PREPILIN-LIKE PROTEINS LEADER PEPTIDE-PROCESSING ENZYME"/>
    <property type="match status" value="1"/>
</dbReference>
<evidence type="ECO:0000256" key="10">
    <source>
        <dbReference type="SAM" id="Phobius"/>
    </source>
</evidence>
<dbReference type="GO" id="GO:0005886">
    <property type="term" value="C:plasma membrane"/>
    <property type="evidence" value="ECO:0007669"/>
    <property type="project" value="UniProtKB-SubCell"/>
</dbReference>
<dbReference type="GO" id="GO:0004190">
    <property type="term" value="F:aspartic-type endopeptidase activity"/>
    <property type="evidence" value="ECO:0007669"/>
    <property type="project" value="UniProtKB-EC"/>
</dbReference>
<evidence type="ECO:0000256" key="6">
    <source>
        <dbReference type="ARBA" id="ARBA00022989"/>
    </source>
</evidence>
<dbReference type="Proteomes" id="UP000650511">
    <property type="component" value="Unassembled WGS sequence"/>
</dbReference>
<evidence type="ECO:0000256" key="7">
    <source>
        <dbReference type="ARBA" id="ARBA00023136"/>
    </source>
</evidence>
<comment type="function">
    <text evidence="9">Plays an essential role in type IV pili and type II pseudopili formation by proteolytically removing the leader sequence from substrate proteins and subsequently monomethylating the alpha-amino group of the newly exposed N-terminal phenylalanine.</text>
</comment>
<keyword evidence="6 10" id="KW-1133">Transmembrane helix</keyword>
<keyword evidence="14" id="KW-1185">Reference proteome</keyword>
<dbReference type="Pfam" id="PF01478">
    <property type="entry name" value="Peptidase_A24"/>
    <property type="match status" value="1"/>
</dbReference>